<proteinExistence type="inferred from homology"/>
<keyword evidence="4" id="KW-0479">Metal-binding</keyword>
<dbReference type="SFLD" id="SFLDG01129">
    <property type="entry name" value="C1.5:_HAD__Beta-PGM__Phosphata"/>
    <property type="match status" value="1"/>
</dbReference>
<dbReference type="SFLD" id="SFLDG01133">
    <property type="entry name" value="C1.5.4:_Enolase-phosphatase_Li"/>
    <property type="match status" value="1"/>
</dbReference>
<dbReference type="GO" id="GO:0043716">
    <property type="term" value="F:2-hydroxy-3-keto-5-methylthiopentenyl-1-phosphate phosphatase activity"/>
    <property type="evidence" value="ECO:0007669"/>
    <property type="project" value="UniProtKB-UniRule"/>
</dbReference>
<dbReference type="Gene3D" id="1.10.720.60">
    <property type="match status" value="1"/>
</dbReference>
<comment type="cofactor">
    <cofactor evidence="4">
        <name>Mg(2+)</name>
        <dbReference type="ChEBI" id="CHEBI:18420"/>
    </cofactor>
    <text evidence="4">Binds 1 Mg(2+) ion per subunit.</text>
</comment>
<evidence type="ECO:0000256" key="1">
    <source>
        <dbReference type="ARBA" id="ARBA00022605"/>
    </source>
</evidence>
<dbReference type="CDD" id="cd01629">
    <property type="entry name" value="HAD_EP"/>
    <property type="match status" value="1"/>
</dbReference>
<dbReference type="Gene3D" id="3.40.50.1000">
    <property type="entry name" value="HAD superfamily/HAD-like"/>
    <property type="match status" value="1"/>
</dbReference>
<comment type="catalytic activity">
    <reaction evidence="4">
        <text>5-methylsulfanyl-2,3-dioxopentyl phosphate + H2O = 1,2-dihydroxy-5-(methylsulfanyl)pent-1-en-3-one + phosphate</text>
        <dbReference type="Rhea" id="RHEA:21700"/>
        <dbReference type="ChEBI" id="CHEBI:15377"/>
        <dbReference type="ChEBI" id="CHEBI:43474"/>
        <dbReference type="ChEBI" id="CHEBI:49252"/>
        <dbReference type="ChEBI" id="CHEBI:58828"/>
        <dbReference type="EC" id="3.1.3.77"/>
    </reaction>
</comment>
<comment type="pathway">
    <text evidence="4">Amino-acid biosynthesis; L-methionine biosynthesis via salvage pathway; L-methionine from S-methyl-5-thio-alpha-D-ribose 1-phosphate: step 3/6.</text>
</comment>
<dbReference type="Pfam" id="PF00702">
    <property type="entry name" value="Hydrolase"/>
    <property type="match status" value="1"/>
</dbReference>
<dbReference type="GO" id="GO:0000287">
    <property type="term" value="F:magnesium ion binding"/>
    <property type="evidence" value="ECO:0007669"/>
    <property type="project" value="UniProtKB-UniRule"/>
</dbReference>
<dbReference type="NCBIfam" id="TIGR01691">
    <property type="entry name" value="enolase-ppase"/>
    <property type="match status" value="1"/>
</dbReference>
<keyword evidence="6" id="KW-1185">Reference proteome</keyword>
<dbReference type="GO" id="GO:0043715">
    <property type="term" value="F:2,3-diketo-5-methylthiopentyl-1-phosphate enolase activity"/>
    <property type="evidence" value="ECO:0007669"/>
    <property type="project" value="UniProtKB-UniRule"/>
</dbReference>
<dbReference type="EC" id="3.1.3.77" evidence="4"/>
<keyword evidence="1 4" id="KW-0028">Amino-acid biosynthesis</keyword>
<evidence type="ECO:0000313" key="5">
    <source>
        <dbReference type="EMBL" id="CAI9121007.1"/>
    </source>
</evidence>
<dbReference type="RefSeq" id="WP_289842197.1">
    <property type="nucleotide sequence ID" value="NZ_CATKSH010000010.1"/>
</dbReference>
<evidence type="ECO:0000256" key="2">
    <source>
        <dbReference type="ARBA" id="ARBA00022801"/>
    </source>
</evidence>
<reference evidence="5" key="1">
    <citation type="submission" date="2023-03" db="EMBL/GenBank/DDBJ databases">
        <authorList>
            <person name="Cleenwerck I."/>
        </authorList>
    </citation>
    <scope>NUCLEOTIDE SEQUENCE</scope>
    <source>
        <strain evidence="5">LMG 32879</strain>
    </source>
</reference>
<dbReference type="Proteomes" id="UP001176960">
    <property type="component" value="Unassembled WGS sequence"/>
</dbReference>
<dbReference type="PANTHER" id="PTHR20371">
    <property type="entry name" value="ENOLASE-PHOSPHATASE E1"/>
    <property type="match status" value="1"/>
</dbReference>
<dbReference type="SFLD" id="SFLDS00003">
    <property type="entry name" value="Haloacid_Dehalogenase"/>
    <property type="match status" value="1"/>
</dbReference>
<dbReference type="InterPro" id="IPR023214">
    <property type="entry name" value="HAD_sf"/>
</dbReference>
<comment type="subunit">
    <text evidence="4">Monomer.</text>
</comment>
<comment type="similarity">
    <text evidence="4">Belongs to the HAD-like hydrolase superfamily. MasA/MtnC family.</text>
</comment>
<keyword evidence="3 4" id="KW-0486">Methionine biosynthesis</keyword>
<dbReference type="GO" id="GO:0019509">
    <property type="term" value="P:L-methionine salvage from methylthioadenosine"/>
    <property type="evidence" value="ECO:0007669"/>
    <property type="project" value="UniProtKB-UniRule"/>
</dbReference>
<dbReference type="EMBL" id="CATKSH010000010">
    <property type="protein sequence ID" value="CAI9121007.1"/>
    <property type="molecule type" value="Genomic_DNA"/>
</dbReference>
<gene>
    <name evidence="4 5" type="primary">mtnC</name>
    <name evidence="5" type="ORF">LMG32879_001851</name>
</gene>
<name>A0AA35XY44_9PROT</name>
<keyword evidence="2 4" id="KW-0378">Hydrolase</keyword>
<comment type="caution">
    <text evidence="5">The sequence shown here is derived from an EMBL/GenBank/DDBJ whole genome shotgun (WGS) entry which is preliminary data.</text>
</comment>
<keyword evidence="4" id="KW-0460">Magnesium</keyword>
<sequence length="230" mass="24746">MTAIRLALLDIEGTTLPVSFVHDVLFPYAAEALPGLLDTREEDPKVNVALEDIEREFPGSSPLDVLREWMAKDVKAAPLKTLQGLAWDGGFRDGTLHAKLYPDVAPVLKAWHDAGLRLAVYSSGSASAQRLLYGYTTEGDMTPLFEAFYDLDIGSKKVAESYAEIAGRAGVIAGEILFLSDIAAELEAARDAGYQICQLVRPQDGTQPAADMPHAADLHEVSSLFGLTGA</sequence>
<dbReference type="GO" id="GO:0043874">
    <property type="term" value="F:acireductone synthase activity"/>
    <property type="evidence" value="ECO:0007669"/>
    <property type="project" value="UniProtKB-EC"/>
</dbReference>
<evidence type="ECO:0000313" key="6">
    <source>
        <dbReference type="Proteomes" id="UP001176960"/>
    </source>
</evidence>
<organism evidence="5 6">
    <name type="scientific">Brytella acorum</name>
    <dbReference type="NCBI Taxonomy" id="2959299"/>
    <lineage>
        <taxon>Bacteria</taxon>
        <taxon>Pseudomonadati</taxon>
        <taxon>Pseudomonadota</taxon>
        <taxon>Alphaproteobacteria</taxon>
        <taxon>Acetobacterales</taxon>
        <taxon>Acetobacteraceae</taxon>
        <taxon>Brytella</taxon>
    </lineage>
</organism>
<dbReference type="SUPFAM" id="SSF56784">
    <property type="entry name" value="HAD-like"/>
    <property type="match status" value="1"/>
</dbReference>
<comment type="function">
    <text evidence="4">Bifunctional enzyme that catalyzes the enolization of 2,3-diketo-5-methylthiopentyl-1-phosphate (DK-MTP-1-P) into the intermediate 2-hydroxy-3-keto-5-methylthiopentenyl-1-phosphate (HK-MTPenyl-1-P), which is then dephosphorylated to form the acireductone 1,2-dihydroxy-3-keto-5-methylthiopentene (DHK-MTPene).</text>
</comment>
<evidence type="ECO:0000256" key="3">
    <source>
        <dbReference type="ARBA" id="ARBA00023167"/>
    </source>
</evidence>
<dbReference type="HAMAP" id="MF_01681">
    <property type="entry name" value="Salvage_MtnC"/>
    <property type="match status" value="1"/>
</dbReference>
<evidence type="ECO:0000256" key="4">
    <source>
        <dbReference type="HAMAP-Rule" id="MF_01681"/>
    </source>
</evidence>
<protein>
    <recommendedName>
        <fullName evidence="4">Enolase-phosphatase E1</fullName>
        <ecNumber evidence="4">3.1.3.77</ecNumber>
    </recommendedName>
    <alternativeName>
        <fullName evidence="4">2,3-diketo-5-methylthio-1-phosphopentane phosphatase</fullName>
    </alternativeName>
</protein>
<comment type="pathway">
    <text evidence="4">Amino-acid biosynthesis; L-methionine biosynthesis via salvage pathway; L-methionine from S-methyl-5-thio-alpha-D-ribose 1-phosphate: step 4/6.</text>
</comment>
<dbReference type="InterPro" id="IPR023943">
    <property type="entry name" value="Enolase-ppase_E1"/>
</dbReference>
<dbReference type="PANTHER" id="PTHR20371:SF1">
    <property type="entry name" value="ENOLASE-PHOSPHATASE E1"/>
    <property type="match status" value="1"/>
</dbReference>
<dbReference type="AlphaFoldDB" id="A0AA35XY44"/>
<accession>A0AA35XY44</accession>
<dbReference type="InterPro" id="IPR036412">
    <property type="entry name" value="HAD-like_sf"/>
</dbReference>